<dbReference type="GO" id="GO:0016592">
    <property type="term" value="C:mediator complex"/>
    <property type="evidence" value="ECO:0007669"/>
    <property type="project" value="UniProtKB-UniRule"/>
</dbReference>
<dbReference type="InterPro" id="IPR013947">
    <property type="entry name" value="Mediator_Med14"/>
</dbReference>
<dbReference type="GO" id="GO:0006357">
    <property type="term" value="P:regulation of transcription by RNA polymerase II"/>
    <property type="evidence" value="ECO:0007669"/>
    <property type="project" value="InterPro"/>
</dbReference>
<protein>
    <recommendedName>
        <fullName evidence="3 9">Mediator of RNA polymerase II transcription subunit 14</fullName>
    </recommendedName>
    <alternativeName>
        <fullName evidence="8 9">Mediator complex subunit 14</fullName>
    </alternativeName>
</protein>
<reference evidence="12" key="1">
    <citation type="submission" date="2021-01" db="EMBL/GenBank/DDBJ databases">
        <authorList>
            <person name="Kaushik A."/>
        </authorList>
    </citation>
    <scope>NUCLEOTIDE SEQUENCE</scope>
    <source>
        <strain evidence="12">AG2-2IIIB</strain>
    </source>
</reference>
<dbReference type="Proteomes" id="UP000663843">
    <property type="component" value="Unassembled WGS sequence"/>
</dbReference>
<feature type="region of interest" description="Disordered" evidence="10">
    <location>
        <begin position="413"/>
        <end position="460"/>
    </location>
</feature>
<dbReference type="GO" id="GO:0003712">
    <property type="term" value="F:transcription coregulator activity"/>
    <property type="evidence" value="ECO:0007669"/>
    <property type="project" value="UniProtKB-UniRule"/>
</dbReference>
<evidence type="ECO:0000256" key="10">
    <source>
        <dbReference type="SAM" id="MobiDB-lite"/>
    </source>
</evidence>
<keyword evidence="4 9" id="KW-0805">Transcription regulation</keyword>
<keyword evidence="6 9" id="KW-0804">Transcription</keyword>
<evidence type="ECO:0000256" key="5">
    <source>
        <dbReference type="ARBA" id="ARBA00023159"/>
    </source>
</evidence>
<dbReference type="InterPro" id="IPR055122">
    <property type="entry name" value="Med14_N"/>
</dbReference>
<evidence type="ECO:0000256" key="3">
    <source>
        <dbReference type="ARBA" id="ARBA00019619"/>
    </source>
</evidence>
<dbReference type="Pfam" id="PF08638">
    <property type="entry name" value="Med14"/>
    <property type="match status" value="1"/>
</dbReference>
<evidence type="ECO:0000313" key="13">
    <source>
        <dbReference type="Proteomes" id="UP000663843"/>
    </source>
</evidence>
<proteinExistence type="inferred from homology"/>
<evidence type="ECO:0000259" key="11">
    <source>
        <dbReference type="Pfam" id="PF08638"/>
    </source>
</evidence>
<organism evidence="12 13">
    <name type="scientific">Rhizoctonia solani</name>
    <dbReference type="NCBI Taxonomy" id="456999"/>
    <lineage>
        <taxon>Eukaryota</taxon>
        <taxon>Fungi</taxon>
        <taxon>Dikarya</taxon>
        <taxon>Basidiomycota</taxon>
        <taxon>Agaricomycotina</taxon>
        <taxon>Agaricomycetes</taxon>
        <taxon>Cantharellales</taxon>
        <taxon>Ceratobasidiaceae</taxon>
        <taxon>Rhizoctonia</taxon>
    </lineage>
</organism>
<evidence type="ECO:0000313" key="12">
    <source>
        <dbReference type="EMBL" id="CAE6408853.1"/>
    </source>
</evidence>
<evidence type="ECO:0000256" key="4">
    <source>
        <dbReference type="ARBA" id="ARBA00023015"/>
    </source>
</evidence>
<evidence type="ECO:0000256" key="2">
    <source>
        <dbReference type="ARBA" id="ARBA00007813"/>
    </source>
</evidence>
<feature type="region of interest" description="Disordered" evidence="10">
    <location>
        <begin position="1"/>
        <end position="52"/>
    </location>
</feature>
<dbReference type="PANTHER" id="PTHR12809:SF2">
    <property type="entry name" value="MEDIATOR OF RNA POLYMERASE II TRANSCRIPTION SUBUNIT 14"/>
    <property type="match status" value="1"/>
</dbReference>
<feature type="domain" description="Mediator complex subunit MED14 N-terminal" evidence="11">
    <location>
        <begin position="58"/>
        <end position="246"/>
    </location>
</feature>
<gene>
    <name evidence="12" type="ORF">RDB_LOCUS42187</name>
</gene>
<evidence type="ECO:0000256" key="9">
    <source>
        <dbReference type="RuleBase" id="RU365082"/>
    </source>
</evidence>
<dbReference type="EMBL" id="CAJMWT010001552">
    <property type="protein sequence ID" value="CAE6408853.1"/>
    <property type="molecule type" value="Genomic_DNA"/>
</dbReference>
<comment type="similarity">
    <text evidence="2 9">Belongs to the Mediator complex subunit 14 family.</text>
</comment>
<dbReference type="OrthoDB" id="19448at2759"/>
<dbReference type="AlphaFoldDB" id="A0A8H2WV15"/>
<feature type="compositionally biased region" description="Basic and acidic residues" evidence="10">
    <location>
        <begin position="413"/>
        <end position="426"/>
    </location>
</feature>
<accession>A0A8H2WV15</accession>
<sequence>MVMHDPEPRSTPSHPLKIRIHRDSVSKSAPSPQLPVNGTNGKPESQEEDQLPRTLVGQVPLGVALSRIVQHAYAELGNMAETLPSQSDHDRKRHIFLYVLTIRKAFVKMYVATKWAENARAVQTCLDIMQYCNRAGEQLQLSSAHLSTIANALGSLRLRNADLLTALDVLTTGTYRRLPRITTELYTPQQPMSKEDVVKVMRDTDAAIRLRLRTKELLPTEMNSYRVADGRVYFTVPNRFMASFTVLGGTNDDPWWCADVEFLFDLKSERNMAVQYPRIPPKQMRSLIQQETNALLAHVHNQRVTQITETNDLATINRNSDVVDAPLIRAFNFLQLLSLTYQLEILHAQANVMRGMGLADVLTIELSPDRKSMKIWYWVTKNRRAGQPPGKPDLPLPPHGGVITFSIEMTSEAQRRELAKEREQQRKTRGGKSRPGLSSHTGLLPPVPQPDLRRSRGGQSWAVRVREDLERRSKLAAHASGRTGTDVNLGPANVSGAASGSGLGGDVGGIRPSDEVEHARFVVQWEPVADWLGVSVHREIGDEDDLQVDASALSFATIYHSAIRKHSDAITRALHTQVPDAELKPFGPTGNLAMVQSRILVSISPRNGFVLVQDTADMASPGRVSRFTQAGEAVSRQPQALAEQVALLKFAIIADSVEQQVRFLGYSCTRNRGFPPRYQVLNQKFGHGARHFLFTPLAGFPSHDVVIVVADEGFRYALIETEMAGGYASWKDGTLLDVDAIRRHRAGVGAGAGAAVASQEVQVKPDFDIDGQTLRDVHAYCRARVSYALVEAQLRLLSLPYTIAYSSKSGSTVATPSSRGYPLSQSIPALAVSATDLFRKGTHSTGDKDKDVEDQVAIEVIGWWNPTASCQVTTSVRLKHAPPVSSANTKSRGGVLRITPRLYYNTLTHVVTFVSESVEGCVSSFLAGWTSVRRLIVIAREVVKMHKTKHWKDVKLLSSDLQQVVFQYFQDYTLSIRWRPAPIQNELPANAQNDSGSYELSFSRLNQTASWNPHSDLESHFTRQLQDDLAAGDIASFALLLRDSLPVLLEINRIVNHASISARLDVLYKGVGWYRVLIDSRYGLDFRLLCRRRLAILDATQSVDRPILAPIPHIEAIIMRLVPECHLISLSKGALISFDEDGVRLQDVGVKFVERVVRVLSMGEAGLT</sequence>
<comment type="subunit">
    <text evidence="9">Component of the Mediator complex.</text>
</comment>
<keyword evidence="7 9" id="KW-0539">Nucleus</keyword>
<comment type="caution">
    <text evidence="12">The sequence shown here is derived from an EMBL/GenBank/DDBJ whole genome shotgun (WGS) entry which is preliminary data.</text>
</comment>
<evidence type="ECO:0000256" key="7">
    <source>
        <dbReference type="ARBA" id="ARBA00023242"/>
    </source>
</evidence>
<comment type="subcellular location">
    <subcellularLocation>
        <location evidence="1 9">Nucleus</location>
    </subcellularLocation>
</comment>
<evidence type="ECO:0000256" key="1">
    <source>
        <dbReference type="ARBA" id="ARBA00004123"/>
    </source>
</evidence>
<keyword evidence="5 9" id="KW-0010">Activator</keyword>
<evidence type="ECO:0000256" key="8">
    <source>
        <dbReference type="ARBA" id="ARBA00032007"/>
    </source>
</evidence>
<evidence type="ECO:0000256" key="6">
    <source>
        <dbReference type="ARBA" id="ARBA00023163"/>
    </source>
</evidence>
<name>A0A8H2WV15_9AGAM</name>
<feature type="compositionally biased region" description="Polar residues" evidence="10">
    <location>
        <begin position="26"/>
        <end position="43"/>
    </location>
</feature>
<comment type="function">
    <text evidence="9">Component of the Mediator complex, a coactivator involved in the regulated transcription of nearly all RNA polymerase II-dependent genes. Mediator functions as a bridge to convey information from gene-specific regulatory proteins to the basal RNA polymerase II transcription machinery. Mediator is recruited to promoters by direct interactions with regulatory proteins and serves as a scaffold for the assembly of a functional preinitiation complex with RNA polymerase II and the general transcription factors.</text>
</comment>
<dbReference type="PANTHER" id="PTHR12809">
    <property type="entry name" value="MEDIATOR COMPLEX SUBUNIT"/>
    <property type="match status" value="1"/>
</dbReference>
<dbReference type="GO" id="GO:0070847">
    <property type="term" value="C:core mediator complex"/>
    <property type="evidence" value="ECO:0007669"/>
    <property type="project" value="TreeGrafter"/>
</dbReference>